<sequence length="122" mass="13737">MDRAKIEEVLQIHGYESEVAKNGLKVKLGWFANRLNLSWDLSRKRINYAYNQILDPILATVIGALAIHSSLTSDITIATVQGAIVLNLILRIIITELRVIELKILLSQYQNSILNDARKPVT</sequence>
<organism evidence="2 3">
    <name type="scientific">Vibrio ulleungensis</name>
    <dbReference type="NCBI Taxonomy" id="2807619"/>
    <lineage>
        <taxon>Bacteria</taxon>
        <taxon>Pseudomonadati</taxon>
        <taxon>Pseudomonadota</taxon>
        <taxon>Gammaproteobacteria</taxon>
        <taxon>Vibrionales</taxon>
        <taxon>Vibrionaceae</taxon>
        <taxon>Vibrio</taxon>
    </lineage>
</organism>
<evidence type="ECO:0000256" key="1">
    <source>
        <dbReference type="SAM" id="Phobius"/>
    </source>
</evidence>
<evidence type="ECO:0000313" key="2">
    <source>
        <dbReference type="EMBL" id="MBM7037156.1"/>
    </source>
</evidence>
<evidence type="ECO:0000313" key="3">
    <source>
        <dbReference type="Proteomes" id="UP000809621"/>
    </source>
</evidence>
<feature type="transmembrane region" description="Helical" evidence="1">
    <location>
        <begin position="75"/>
        <end position="94"/>
    </location>
</feature>
<keyword evidence="1" id="KW-1133">Transmembrane helix</keyword>
<proteinExistence type="predicted"/>
<protein>
    <submittedName>
        <fullName evidence="2">Uncharacterized protein</fullName>
    </submittedName>
</protein>
<keyword evidence="1" id="KW-0472">Membrane</keyword>
<keyword evidence="3" id="KW-1185">Reference proteome</keyword>
<gene>
    <name evidence="2" type="ORF">JQC93_12145</name>
</gene>
<name>A0ABS2HMR1_9VIBR</name>
<dbReference type="EMBL" id="JAFEUM010000004">
    <property type="protein sequence ID" value="MBM7037156.1"/>
    <property type="molecule type" value="Genomic_DNA"/>
</dbReference>
<comment type="caution">
    <text evidence="2">The sequence shown here is derived from an EMBL/GenBank/DDBJ whole genome shotgun (WGS) entry which is preliminary data.</text>
</comment>
<dbReference type="Proteomes" id="UP000809621">
    <property type="component" value="Unassembled WGS sequence"/>
</dbReference>
<dbReference type="RefSeq" id="WP_205158712.1">
    <property type="nucleotide sequence ID" value="NZ_JAFEUM010000004.1"/>
</dbReference>
<feature type="transmembrane region" description="Helical" evidence="1">
    <location>
        <begin position="48"/>
        <end position="69"/>
    </location>
</feature>
<accession>A0ABS2HMR1</accession>
<keyword evidence="1" id="KW-0812">Transmembrane</keyword>
<reference evidence="2 3" key="1">
    <citation type="submission" date="2021-02" db="EMBL/GenBank/DDBJ databases">
        <authorList>
            <person name="Park J.-S."/>
        </authorList>
    </citation>
    <scope>NUCLEOTIDE SEQUENCE [LARGE SCALE GENOMIC DNA]</scope>
    <source>
        <strain evidence="2 3">188UL20-2</strain>
    </source>
</reference>